<feature type="transmembrane region" description="Helical" evidence="6">
    <location>
        <begin position="174"/>
        <end position="201"/>
    </location>
</feature>
<proteinExistence type="predicted"/>
<feature type="transmembrane region" description="Helical" evidence="6">
    <location>
        <begin position="213"/>
        <end position="234"/>
    </location>
</feature>
<evidence type="ECO:0000313" key="8">
    <source>
        <dbReference type="EMBL" id="MBY8822464.1"/>
    </source>
</evidence>
<feature type="domain" description="Copper resistance protein D" evidence="7">
    <location>
        <begin position="174"/>
        <end position="278"/>
    </location>
</feature>
<feature type="transmembrane region" description="Helical" evidence="6">
    <location>
        <begin position="38"/>
        <end position="67"/>
    </location>
</feature>
<comment type="caution">
    <text evidence="8">The sequence shown here is derived from an EMBL/GenBank/DDBJ whole genome shotgun (WGS) entry which is preliminary data.</text>
</comment>
<dbReference type="NCBIfam" id="NF033808">
    <property type="entry name" value="copper_CopD"/>
    <property type="match status" value="1"/>
</dbReference>
<evidence type="ECO:0000256" key="5">
    <source>
        <dbReference type="ARBA" id="ARBA00023136"/>
    </source>
</evidence>
<evidence type="ECO:0000256" key="3">
    <source>
        <dbReference type="ARBA" id="ARBA00022692"/>
    </source>
</evidence>
<keyword evidence="3 6" id="KW-0812">Transmembrane</keyword>
<gene>
    <name evidence="8" type="primary">copD</name>
    <name evidence="8" type="ORF">K7G82_09185</name>
</gene>
<dbReference type="RefSeq" id="WP_222989542.1">
    <property type="nucleotide sequence ID" value="NZ_JAINVV010000004.1"/>
</dbReference>
<feature type="transmembrane region" description="Helical" evidence="6">
    <location>
        <begin position="88"/>
        <end position="121"/>
    </location>
</feature>
<dbReference type="EMBL" id="JAINVV010000004">
    <property type="protein sequence ID" value="MBY8822464.1"/>
    <property type="molecule type" value="Genomic_DNA"/>
</dbReference>
<keyword evidence="5 6" id="KW-0472">Membrane</keyword>
<keyword evidence="4 6" id="KW-1133">Transmembrane helix</keyword>
<dbReference type="PANTHER" id="PTHR34820">
    <property type="entry name" value="INNER MEMBRANE PROTEIN YEBZ"/>
    <property type="match status" value="1"/>
</dbReference>
<accession>A0ABS7PR22</accession>
<evidence type="ECO:0000256" key="6">
    <source>
        <dbReference type="SAM" id="Phobius"/>
    </source>
</evidence>
<reference evidence="8 9" key="1">
    <citation type="submission" date="2021-08" db="EMBL/GenBank/DDBJ databases">
        <authorList>
            <person name="Tuo L."/>
        </authorList>
    </citation>
    <scope>NUCLEOTIDE SEQUENCE [LARGE SCALE GENOMIC DNA]</scope>
    <source>
        <strain evidence="8 9">JCM 31229</strain>
    </source>
</reference>
<keyword evidence="9" id="KW-1185">Reference proteome</keyword>
<feature type="transmembrane region" description="Helical" evidence="6">
    <location>
        <begin position="141"/>
        <end position="162"/>
    </location>
</feature>
<comment type="subcellular location">
    <subcellularLocation>
        <location evidence="1">Cell membrane</location>
        <topology evidence="1">Multi-pass membrane protein</topology>
    </subcellularLocation>
</comment>
<dbReference type="InterPro" id="IPR047689">
    <property type="entry name" value="CopD"/>
</dbReference>
<evidence type="ECO:0000313" key="9">
    <source>
        <dbReference type="Proteomes" id="UP000706039"/>
    </source>
</evidence>
<sequence>MIDAAAAITRFAVHLDLLLLFGLAVYPLHGDGAARRPGWLIALAVAGLAASLFAFASMAAGMTGATLATLDRETVTMIALETDPGRAFLVRIGALALVVPFTWRPGIAGIFAGTALASLAWSGHAAMHEGLAGMAHRTADIVHLLAAGAWMGALALLLAMIASRTTATARLHDALSRFGTAGSILVGSILLTGLANLWFIVGTDALARLPDTLYGRLLALKLLAFLAMLALAANNRWRLTPLLRGDAVDAAPARRALRTSIGCETACAVAIVALVAILGNLSPLD</sequence>
<evidence type="ECO:0000256" key="4">
    <source>
        <dbReference type="ARBA" id="ARBA00022989"/>
    </source>
</evidence>
<dbReference type="Pfam" id="PF05425">
    <property type="entry name" value="CopD"/>
    <property type="match status" value="1"/>
</dbReference>
<keyword evidence="2" id="KW-1003">Cell membrane</keyword>
<evidence type="ECO:0000256" key="1">
    <source>
        <dbReference type="ARBA" id="ARBA00004651"/>
    </source>
</evidence>
<dbReference type="PANTHER" id="PTHR34820:SF4">
    <property type="entry name" value="INNER MEMBRANE PROTEIN YEBZ"/>
    <property type="match status" value="1"/>
</dbReference>
<protein>
    <submittedName>
        <fullName evidence="8">Copper homeostasis membrane protein CopD</fullName>
    </submittedName>
</protein>
<dbReference type="Proteomes" id="UP000706039">
    <property type="component" value="Unassembled WGS sequence"/>
</dbReference>
<evidence type="ECO:0000256" key="2">
    <source>
        <dbReference type="ARBA" id="ARBA00022475"/>
    </source>
</evidence>
<dbReference type="InterPro" id="IPR008457">
    <property type="entry name" value="Cu-R_CopD_dom"/>
</dbReference>
<dbReference type="InterPro" id="IPR032694">
    <property type="entry name" value="CopC/D"/>
</dbReference>
<name>A0ABS7PR22_9SPHN</name>
<organism evidence="8 9">
    <name type="scientific">Sphingomonas colocasiae</name>
    <dbReference type="NCBI Taxonomy" id="1848973"/>
    <lineage>
        <taxon>Bacteria</taxon>
        <taxon>Pseudomonadati</taxon>
        <taxon>Pseudomonadota</taxon>
        <taxon>Alphaproteobacteria</taxon>
        <taxon>Sphingomonadales</taxon>
        <taxon>Sphingomonadaceae</taxon>
        <taxon>Sphingomonas</taxon>
    </lineage>
</organism>
<feature type="transmembrane region" description="Helical" evidence="6">
    <location>
        <begin position="261"/>
        <end position="281"/>
    </location>
</feature>
<feature type="transmembrane region" description="Helical" evidence="6">
    <location>
        <begin position="7"/>
        <end position="26"/>
    </location>
</feature>
<evidence type="ECO:0000259" key="7">
    <source>
        <dbReference type="Pfam" id="PF05425"/>
    </source>
</evidence>